<proteinExistence type="predicted"/>
<reference evidence="1 2" key="1">
    <citation type="journal article" date="2019" name="Int. J. Syst. Evol. Microbiol.">
        <title>The Global Catalogue of Microorganisms (GCM) 10K type strain sequencing project: providing services to taxonomists for standard genome sequencing and annotation.</title>
        <authorList>
            <consortium name="The Broad Institute Genomics Platform"/>
            <consortium name="The Broad Institute Genome Sequencing Center for Infectious Disease"/>
            <person name="Wu L."/>
            <person name="Ma J."/>
        </authorList>
    </citation>
    <scope>NUCLEOTIDE SEQUENCE [LARGE SCALE GENOMIC DNA]</scope>
    <source>
        <strain evidence="1 2">JCM 15575</strain>
    </source>
</reference>
<dbReference type="Proteomes" id="UP001500596">
    <property type="component" value="Unassembled WGS sequence"/>
</dbReference>
<keyword evidence="2" id="KW-1185">Reference proteome</keyword>
<name>A0ABN2GJN2_9MICO</name>
<dbReference type="EMBL" id="BAAAPK010000001">
    <property type="protein sequence ID" value="GAA1672382.1"/>
    <property type="molecule type" value="Genomic_DNA"/>
</dbReference>
<protein>
    <submittedName>
        <fullName evidence="1">Uncharacterized protein</fullName>
    </submittedName>
</protein>
<accession>A0ABN2GJN2</accession>
<sequence length="157" mass="16878">MPDSDAFPPQVGSAIVGYSGIYNADGGVGGEIRYVLGHLFGSAECSLCDITHSPVRRKPEWDRMVARVGLPIVLLHRNELDPALEDHQPGSRALSSSAPVCPWWTDRSSRRVSSPWMRLCWTVVSLGSCTTVGRGSRAHAQSAAEARGPAIHASSSR</sequence>
<gene>
    <name evidence="1" type="ORF">GCM10009807_15650</name>
</gene>
<evidence type="ECO:0000313" key="2">
    <source>
        <dbReference type="Proteomes" id="UP001500596"/>
    </source>
</evidence>
<comment type="caution">
    <text evidence="1">The sequence shown here is derived from an EMBL/GenBank/DDBJ whole genome shotgun (WGS) entry which is preliminary data.</text>
</comment>
<evidence type="ECO:0000313" key="1">
    <source>
        <dbReference type="EMBL" id="GAA1672382.1"/>
    </source>
</evidence>
<organism evidence="1 2">
    <name type="scientific">Microbacterium lacus</name>
    <dbReference type="NCBI Taxonomy" id="415217"/>
    <lineage>
        <taxon>Bacteria</taxon>
        <taxon>Bacillati</taxon>
        <taxon>Actinomycetota</taxon>
        <taxon>Actinomycetes</taxon>
        <taxon>Micrococcales</taxon>
        <taxon>Microbacteriaceae</taxon>
        <taxon>Microbacterium</taxon>
    </lineage>
</organism>